<organism evidence="3 4">
    <name type="scientific">Saccharothrix espanaensis (strain ATCC 51144 / DSM 44229 / JCM 9112 / NBRC 15066 / NRRL 15764)</name>
    <dbReference type="NCBI Taxonomy" id="1179773"/>
    <lineage>
        <taxon>Bacteria</taxon>
        <taxon>Bacillati</taxon>
        <taxon>Actinomycetota</taxon>
        <taxon>Actinomycetes</taxon>
        <taxon>Pseudonocardiales</taxon>
        <taxon>Pseudonocardiaceae</taxon>
        <taxon>Saccharothrix</taxon>
    </lineage>
</organism>
<evidence type="ECO:0000313" key="3">
    <source>
        <dbReference type="EMBL" id="CCH29511.1"/>
    </source>
</evidence>
<dbReference type="PANTHER" id="PTHR43156">
    <property type="entry name" value="STAGE II SPORULATION PROTEIN E-RELATED"/>
    <property type="match status" value="1"/>
</dbReference>
<dbReference type="HOGENOM" id="CLU_043255_1_0_11"/>
<dbReference type="PATRIC" id="fig|1179773.3.peg.2180"/>
<keyword evidence="1" id="KW-0378">Hydrolase</keyword>
<dbReference type="Gene3D" id="3.60.40.10">
    <property type="entry name" value="PPM-type phosphatase domain"/>
    <property type="match status" value="1"/>
</dbReference>
<dbReference type="PANTHER" id="PTHR43156:SF2">
    <property type="entry name" value="STAGE II SPORULATION PROTEIN E"/>
    <property type="match status" value="1"/>
</dbReference>
<accession>K0JUA9</accession>
<gene>
    <name evidence="3" type="ordered locus">BN6_21890</name>
</gene>
<keyword evidence="4" id="KW-1185">Reference proteome</keyword>
<dbReference type="AlphaFoldDB" id="K0JUA9"/>
<dbReference type="SUPFAM" id="SSF55781">
    <property type="entry name" value="GAF domain-like"/>
    <property type="match status" value="1"/>
</dbReference>
<dbReference type="GO" id="GO:0016791">
    <property type="term" value="F:phosphatase activity"/>
    <property type="evidence" value="ECO:0007669"/>
    <property type="project" value="TreeGrafter"/>
</dbReference>
<dbReference type="Proteomes" id="UP000006281">
    <property type="component" value="Chromosome"/>
</dbReference>
<dbReference type="eggNOG" id="COG2208">
    <property type="taxonomic scope" value="Bacteria"/>
</dbReference>
<name>K0JUA9_SACES</name>
<dbReference type="RefSeq" id="WP_015099623.1">
    <property type="nucleotide sequence ID" value="NC_019673.1"/>
</dbReference>
<evidence type="ECO:0000313" key="4">
    <source>
        <dbReference type="Proteomes" id="UP000006281"/>
    </source>
</evidence>
<dbReference type="InterPro" id="IPR052016">
    <property type="entry name" value="Bact_Sigma-Reg"/>
</dbReference>
<dbReference type="EMBL" id="HE804045">
    <property type="protein sequence ID" value="CCH29511.1"/>
    <property type="molecule type" value="Genomic_DNA"/>
</dbReference>
<feature type="domain" description="PPM-type phosphatase" evidence="2">
    <location>
        <begin position="278"/>
        <end position="461"/>
    </location>
</feature>
<dbReference type="Pfam" id="PF07228">
    <property type="entry name" value="SpoIIE"/>
    <property type="match status" value="1"/>
</dbReference>
<sequence>MPNDAAEQQQSAAAALKHADLTLDELWVRYFALGGNAGLVEVDAYLHGLNGLDRAQRDVLAHAVNERLDELTPPRRAGYSRHARADRSRADSLEALVGLLEGAELAPPERLPALLDGAAGLLGVRVAVLLADKEERSLHPWSADGTRGGPTLDLDTTPAGCAFRELRVLPVESDGRLLLWVPLLDGAERLGVLRVEVDDPADLYDPELRARCRWLAMLVGHLVTLLGRYGDAADLVRSPGPHAPAGELASALLPPPTAGVDRFVVTAAGNAYDYALSDRTASFVVLDAGGHDSRGLVVATALATHRSARREGLGLADRVCAVDEAVRRTFGPTTTVTAVFAEVDLTTGGLVHLVAGHPAPLVVRAGRRVDVLGAGSAPALGTGLRHLTPAEDLLGHEDWLVLRTAGTTAARDERGEPFGEARFAESLLGEAAAGRPPVEVVRRLVRAISGHAASREEVTLVLTMWTDPRRITP</sequence>
<evidence type="ECO:0000256" key="1">
    <source>
        <dbReference type="ARBA" id="ARBA00022801"/>
    </source>
</evidence>
<evidence type="ECO:0000259" key="2">
    <source>
        <dbReference type="Pfam" id="PF07228"/>
    </source>
</evidence>
<reference evidence="3 4" key="1">
    <citation type="journal article" date="2012" name="BMC Genomics">
        <title>Complete genome sequence of Saccharothrix espanaensis DSM 44229T and comparison to the other completely sequenced Pseudonocardiaceae.</title>
        <authorList>
            <person name="Strobel T."/>
            <person name="Al-Dilaimi A."/>
            <person name="Blom J."/>
            <person name="Gessner A."/>
            <person name="Kalinowski J."/>
            <person name="Luzhetska M."/>
            <person name="Puhler A."/>
            <person name="Szczepanowski R."/>
            <person name="Bechthold A."/>
            <person name="Ruckert C."/>
        </authorList>
    </citation>
    <scope>NUCLEOTIDE SEQUENCE [LARGE SCALE GENOMIC DNA]</scope>
    <source>
        <strain evidence="4">ATCC 51144 / DSM 44229 / JCM 9112 / NBRC 15066 / NRRL 15764</strain>
    </source>
</reference>
<dbReference type="InterPro" id="IPR001932">
    <property type="entry name" value="PPM-type_phosphatase-like_dom"/>
</dbReference>
<dbReference type="KEGG" id="sesp:BN6_21890"/>
<dbReference type="STRING" id="1179773.BN6_21890"/>
<dbReference type="InterPro" id="IPR036457">
    <property type="entry name" value="PPM-type-like_dom_sf"/>
</dbReference>
<protein>
    <recommendedName>
        <fullName evidence="2">PPM-type phosphatase domain-containing protein</fullName>
    </recommendedName>
</protein>
<proteinExistence type="predicted"/>